<dbReference type="RefSeq" id="XP_022467306.1">
    <property type="nucleotide sequence ID" value="XM_022611073.1"/>
</dbReference>
<accession>J7S493</accession>
<evidence type="ECO:0000259" key="3">
    <source>
        <dbReference type="Pfam" id="PF09073"/>
    </source>
</evidence>
<dbReference type="InterPro" id="IPR015158">
    <property type="entry name" value="Bud22_dom"/>
</dbReference>
<feature type="compositionally biased region" description="Basic residues" evidence="2">
    <location>
        <begin position="305"/>
        <end position="315"/>
    </location>
</feature>
<dbReference type="Proteomes" id="UP000006310">
    <property type="component" value="Chromosome 13"/>
</dbReference>
<evidence type="ECO:0000256" key="2">
    <source>
        <dbReference type="SAM" id="MobiDB-lite"/>
    </source>
</evidence>
<feature type="compositionally biased region" description="Basic and acidic residues" evidence="2">
    <location>
        <begin position="329"/>
        <end position="357"/>
    </location>
</feature>
<reference evidence="4 5" key="1">
    <citation type="journal article" date="2011" name="Proc. Natl. Acad. Sci. U.S.A.">
        <title>Evolutionary erosion of yeast sex chromosomes by mating-type switching accidents.</title>
        <authorList>
            <person name="Gordon J.L."/>
            <person name="Armisen D."/>
            <person name="Proux-Wera E."/>
            <person name="Oheigeartaigh S.S."/>
            <person name="Byrne K.P."/>
            <person name="Wolfe K.H."/>
        </authorList>
    </citation>
    <scope>NUCLEOTIDE SEQUENCE [LARGE SCALE GENOMIC DNA]</scope>
    <source>
        <strain evidence="5">ATCC MYA-139 / BCRC 22969 / CBS 8797 / CCRC 22969 / KCTC 17520 / NBRC 10181 / NCYC 3082</strain>
    </source>
</reference>
<dbReference type="PANTHER" id="PTHR23325:SF1">
    <property type="entry name" value="SERUM RESPONSE FACTOR-BINDING PROTEIN 1"/>
    <property type="match status" value="1"/>
</dbReference>
<dbReference type="OrthoDB" id="3364872at2759"/>
<feature type="compositionally biased region" description="Basic and acidic residues" evidence="2">
    <location>
        <begin position="236"/>
        <end position="247"/>
    </location>
</feature>
<feature type="compositionally biased region" description="Acidic residues" evidence="2">
    <location>
        <begin position="213"/>
        <end position="235"/>
    </location>
</feature>
<reference evidence="5" key="2">
    <citation type="submission" date="2012-08" db="EMBL/GenBank/DDBJ databases">
        <title>Genome sequence of Kazachstania naganishii.</title>
        <authorList>
            <person name="Gordon J.L."/>
            <person name="Armisen D."/>
            <person name="Proux-Wera E."/>
            <person name="OhEigeartaigh S.S."/>
            <person name="Byrne K.P."/>
            <person name="Wolfe K.H."/>
        </authorList>
    </citation>
    <scope>NUCLEOTIDE SEQUENCE [LARGE SCALE GENOMIC DNA]</scope>
    <source>
        <strain evidence="5">ATCC MYA-139 / BCRC 22969 / CBS 8797 / CCRC 22969 / KCTC 17520 / NBRC 10181 / NCYC 3082</strain>
    </source>
</reference>
<name>J7S493_HUIN7</name>
<dbReference type="STRING" id="1071383.J7S493"/>
<protein>
    <recommendedName>
        <fullName evidence="3">Bud22 domain-containing protein</fullName>
    </recommendedName>
</protein>
<keyword evidence="1" id="KW-0175">Coiled coil</keyword>
<feature type="compositionally biased region" description="Low complexity" evidence="2">
    <location>
        <begin position="375"/>
        <end position="385"/>
    </location>
</feature>
<feature type="compositionally biased region" description="Acidic residues" evidence="2">
    <location>
        <begin position="253"/>
        <end position="266"/>
    </location>
</feature>
<organism evidence="4 5">
    <name type="scientific">Huiozyma naganishii (strain ATCC MYA-139 / BCRC 22969 / CBS 8797 / KCTC 17520 / NBRC 10181 / NCYC 3082 / Yp74L-3)</name>
    <name type="common">Yeast</name>
    <name type="synonym">Kazachstania naganishii</name>
    <dbReference type="NCBI Taxonomy" id="1071383"/>
    <lineage>
        <taxon>Eukaryota</taxon>
        <taxon>Fungi</taxon>
        <taxon>Dikarya</taxon>
        <taxon>Ascomycota</taxon>
        <taxon>Saccharomycotina</taxon>
        <taxon>Saccharomycetes</taxon>
        <taxon>Saccharomycetales</taxon>
        <taxon>Saccharomycetaceae</taxon>
        <taxon>Huiozyma</taxon>
    </lineage>
</organism>
<sequence length="416" mass="47252">MARENLTLKLDHLEYRYHHAAGTLGEFRPRLAQTGKFFTAKGKRTSRRVSELLGGDAEELLRELDALRLQIFENKVYSLEKHLRVHLLKKTRQMSESAKVVTPAGGLKMDEFVPLVVKAKAIKVATGKVGKGVPWAQDHEYFAALREKTHVYNPGRVWNEVVCPMDGGVKLHGVLFNDKRVKSILETFDNGMDLFLNNRRERTARDGDKPESEAEVDDDDSEGSTSEEEEGEEEPVEHTEEQLEKYADMLVGTDDESDESSSEEESSGQKRKLPELMAGYYSGEEDDSAEEDLVARQQLSNKPERKNRRGQRARRKIWEQKYGTQAAHVQREYAKQREEREKRQAEYEQRVAKREARTNANLTALGERRPRDAAGGDAAGGAPVARAEDHPSWVAKKLAEEKLKNAKFSGKKIKFD</sequence>
<feature type="domain" description="Bud22" evidence="3">
    <location>
        <begin position="136"/>
        <end position="416"/>
    </location>
</feature>
<feature type="region of interest" description="Disordered" evidence="2">
    <location>
        <begin position="201"/>
        <end position="391"/>
    </location>
</feature>
<dbReference type="eggNOG" id="ENOG502S6Z4">
    <property type="taxonomic scope" value="Eukaryota"/>
</dbReference>
<dbReference type="GO" id="GO:0005634">
    <property type="term" value="C:nucleus"/>
    <property type="evidence" value="ECO:0007669"/>
    <property type="project" value="EnsemblFungi"/>
</dbReference>
<dbReference type="KEGG" id="kng:KNAG_0M02090"/>
<dbReference type="AlphaFoldDB" id="J7S493"/>
<dbReference type="HOGENOM" id="CLU_024653_0_0_1"/>
<dbReference type="EMBL" id="HE978326">
    <property type="protein sequence ID" value="CCK73062.1"/>
    <property type="molecule type" value="Genomic_DNA"/>
</dbReference>
<dbReference type="GeneID" id="34528842"/>
<feature type="compositionally biased region" description="Acidic residues" evidence="2">
    <location>
        <begin position="283"/>
        <end position="292"/>
    </location>
</feature>
<dbReference type="GO" id="GO:0030686">
    <property type="term" value="C:90S preribosome"/>
    <property type="evidence" value="ECO:0007669"/>
    <property type="project" value="EnsemblFungi"/>
</dbReference>
<evidence type="ECO:0000256" key="1">
    <source>
        <dbReference type="ARBA" id="ARBA00023054"/>
    </source>
</evidence>
<dbReference type="GO" id="GO:0030490">
    <property type="term" value="P:maturation of SSU-rRNA"/>
    <property type="evidence" value="ECO:0007669"/>
    <property type="project" value="EnsemblFungi"/>
</dbReference>
<evidence type="ECO:0000313" key="4">
    <source>
        <dbReference type="EMBL" id="CCK73062.1"/>
    </source>
</evidence>
<gene>
    <name evidence="4" type="primary">KNAG0M02090</name>
    <name evidence="4" type="ordered locus">KNAG_0M02090</name>
</gene>
<evidence type="ECO:0000313" key="5">
    <source>
        <dbReference type="Proteomes" id="UP000006310"/>
    </source>
</evidence>
<dbReference type="OMA" id="ELMAGYY"/>
<keyword evidence="5" id="KW-1185">Reference proteome</keyword>
<dbReference type="Pfam" id="PF09073">
    <property type="entry name" value="BUD22"/>
    <property type="match status" value="1"/>
</dbReference>
<dbReference type="PANTHER" id="PTHR23325">
    <property type="entry name" value="SERUM RESPONSE FACTOR-BINDING"/>
    <property type="match status" value="1"/>
</dbReference>
<dbReference type="InterPro" id="IPR037393">
    <property type="entry name" value="Bud22/SRFB1"/>
</dbReference>
<proteinExistence type="predicted"/>
<feature type="compositionally biased region" description="Basic and acidic residues" evidence="2">
    <location>
        <begin position="201"/>
        <end position="212"/>
    </location>
</feature>